<dbReference type="RefSeq" id="WP_390198172.1">
    <property type="nucleotide sequence ID" value="NZ_JBHMEP010000025.1"/>
</dbReference>
<protein>
    <submittedName>
        <fullName evidence="2">Phosphoadenosine phosphosulfate reductase family protein</fullName>
    </submittedName>
</protein>
<keyword evidence="3" id="KW-1185">Reference proteome</keyword>
<accession>A0ABV5HUH4</accession>
<evidence type="ECO:0000313" key="3">
    <source>
        <dbReference type="Proteomes" id="UP001589645"/>
    </source>
</evidence>
<sequence length="185" mass="21834">MTLVGIRAEESKTRSKRNEIGTSKRKYDISFDQFDEHKEKMVSCVGGKDKVIISPILAWTDKDVWEFLNKMNIKYCDLYDKGAKRIGCILCPMSNIGEMMKYPFDYPHQTKKFLNEIEILVKNGHYQELGENPNMVLAWCLSKRTVDDFKGLVRRVQSGKFKPNKKNRELWDRFIDYFDIKNVKF</sequence>
<dbReference type="InterPro" id="IPR050128">
    <property type="entry name" value="Sulfate_adenylyltrnsfr_sub2"/>
</dbReference>
<dbReference type="EMBL" id="JBHMEP010000025">
    <property type="protein sequence ID" value="MFB9137828.1"/>
    <property type="molecule type" value="Genomic_DNA"/>
</dbReference>
<evidence type="ECO:0000259" key="1">
    <source>
        <dbReference type="Pfam" id="PF01507"/>
    </source>
</evidence>
<dbReference type="Pfam" id="PF01507">
    <property type="entry name" value="PAPS_reduct"/>
    <property type="match status" value="1"/>
</dbReference>
<dbReference type="Proteomes" id="UP001589645">
    <property type="component" value="Unassembled WGS sequence"/>
</dbReference>
<organism evidence="2 3">
    <name type="scientific">Vibrio olivae</name>
    <dbReference type="NCBI Taxonomy" id="1243002"/>
    <lineage>
        <taxon>Bacteria</taxon>
        <taxon>Pseudomonadati</taxon>
        <taxon>Pseudomonadota</taxon>
        <taxon>Gammaproteobacteria</taxon>
        <taxon>Vibrionales</taxon>
        <taxon>Vibrionaceae</taxon>
        <taxon>Vibrio</taxon>
    </lineage>
</organism>
<gene>
    <name evidence="2" type="ORF">ACFFUV_23035</name>
</gene>
<dbReference type="SUPFAM" id="SSF52402">
    <property type="entry name" value="Adenine nucleotide alpha hydrolases-like"/>
    <property type="match status" value="1"/>
</dbReference>
<dbReference type="InterPro" id="IPR014729">
    <property type="entry name" value="Rossmann-like_a/b/a_fold"/>
</dbReference>
<dbReference type="InterPro" id="IPR002500">
    <property type="entry name" value="PAPS_reduct_dom"/>
</dbReference>
<feature type="domain" description="Phosphoadenosine phosphosulphate reductase" evidence="1">
    <location>
        <begin position="2"/>
        <end position="92"/>
    </location>
</feature>
<name>A0ABV5HUH4_9VIBR</name>
<comment type="caution">
    <text evidence="2">The sequence shown here is derived from an EMBL/GenBank/DDBJ whole genome shotgun (WGS) entry which is preliminary data.</text>
</comment>
<dbReference type="Gene3D" id="3.40.50.620">
    <property type="entry name" value="HUPs"/>
    <property type="match status" value="1"/>
</dbReference>
<proteinExistence type="predicted"/>
<dbReference type="PANTHER" id="PTHR43196">
    <property type="entry name" value="SULFATE ADENYLYLTRANSFERASE SUBUNIT 2"/>
    <property type="match status" value="1"/>
</dbReference>
<reference evidence="2 3" key="1">
    <citation type="submission" date="2024-09" db="EMBL/GenBank/DDBJ databases">
        <authorList>
            <person name="Sun Q."/>
            <person name="Mori K."/>
        </authorList>
    </citation>
    <scope>NUCLEOTIDE SEQUENCE [LARGE SCALE GENOMIC DNA]</scope>
    <source>
        <strain evidence="2 3">CECT 8064</strain>
    </source>
</reference>
<evidence type="ECO:0000313" key="2">
    <source>
        <dbReference type="EMBL" id="MFB9137828.1"/>
    </source>
</evidence>
<dbReference type="PANTHER" id="PTHR43196:SF2">
    <property type="entry name" value="PHOSPHOADENOSINE PHOSPHOSULFATE REDUCTASE"/>
    <property type="match status" value="1"/>
</dbReference>